<organism evidence="2 3">
    <name type="scientific">Nocardia tenerifensis</name>
    <dbReference type="NCBI Taxonomy" id="228006"/>
    <lineage>
        <taxon>Bacteria</taxon>
        <taxon>Bacillati</taxon>
        <taxon>Actinomycetota</taxon>
        <taxon>Actinomycetes</taxon>
        <taxon>Mycobacteriales</taxon>
        <taxon>Nocardiaceae</taxon>
        <taxon>Nocardia</taxon>
    </lineage>
</organism>
<name>A0A318JRR5_9NOCA</name>
<feature type="compositionally biased region" description="Low complexity" evidence="1">
    <location>
        <begin position="80"/>
        <end position="107"/>
    </location>
</feature>
<comment type="caution">
    <text evidence="2">The sequence shown here is derived from an EMBL/GenBank/DDBJ whole genome shotgun (WGS) entry which is preliminary data.</text>
</comment>
<evidence type="ECO:0000256" key="1">
    <source>
        <dbReference type="SAM" id="MobiDB-lite"/>
    </source>
</evidence>
<dbReference type="AlphaFoldDB" id="A0A318JRR5"/>
<gene>
    <name evidence="2" type="ORF">DFR70_11745</name>
</gene>
<dbReference type="InterPro" id="IPR036170">
    <property type="entry name" value="YezG-like_sf"/>
</dbReference>
<sequence length="591" mass="63280">MSDPQQQNGAGDGNPVDVSFRLSTAGAQPAGGDEPTADAPQTPSAPSDSGATETSADTAAPQAVEQTADEQPHAAEQLDAAEQPHAAEQASAEQAADEQAAAPQAGERGATEQATDPWSAQEQAIEEQAAELAHRIARELGAAGPENWRWLEAVFALTVAGGVAYVRYYDDTDQVSRAEPSSEVTELVLTHREISAQLGDGPWWRMMVELEITGAVEVDYDYGDEPFPDDQLLSTDAYRADLEAFPRERIPVWLAAYNFHDERQWRSPEQAAAQARDDREANITPVLSREDFPALPVLWARWATIAAAFVAVGSGLGPRIRPSLGIFEGAARSGSTLFVLPGGRAVLSGGVWNAAELDAAYNDGDELPDLYAGAPEWVANQVLNPRAAQGLLSFCYWWANGSWHRGESPTADLISAAVPGVWTEETVAEIVCGVTGDDTTEQRRTAAATLVAAAEAGVVTRDTLTAVFDQPGANIDGAMYQLSLAGLTATAPEPLSRDQAITLVRDYIIGLDVDTTDYPLDTLVAERLEVGWMVFAPTEPGEIAIGRAIFYIADDGVIEQSSSSMPPSTYTEGFEQRFQQRRARPGVELVL</sequence>
<evidence type="ECO:0000313" key="3">
    <source>
        <dbReference type="Proteomes" id="UP000247569"/>
    </source>
</evidence>
<dbReference type="EMBL" id="QJKF01000017">
    <property type="protein sequence ID" value="PXX57617.1"/>
    <property type="molecule type" value="Genomic_DNA"/>
</dbReference>
<accession>A0A318JRR5</accession>
<dbReference type="SUPFAM" id="SSF160424">
    <property type="entry name" value="BH3703-like"/>
    <property type="match status" value="1"/>
</dbReference>
<evidence type="ECO:0000313" key="2">
    <source>
        <dbReference type="EMBL" id="PXX57617.1"/>
    </source>
</evidence>
<dbReference type="OrthoDB" id="4505613at2"/>
<feature type="compositionally biased region" description="Polar residues" evidence="1">
    <location>
        <begin position="39"/>
        <end position="57"/>
    </location>
</feature>
<dbReference type="Proteomes" id="UP000247569">
    <property type="component" value="Unassembled WGS sequence"/>
</dbReference>
<protein>
    <submittedName>
        <fullName evidence="2">Uncharacterized protein</fullName>
    </submittedName>
</protein>
<reference evidence="2 3" key="1">
    <citation type="submission" date="2018-05" db="EMBL/GenBank/DDBJ databases">
        <title>Genomic Encyclopedia of Type Strains, Phase IV (KMG-IV): sequencing the most valuable type-strain genomes for metagenomic binning, comparative biology and taxonomic classification.</title>
        <authorList>
            <person name="Goeker M."/>
        </authorList>
    </citation>
    <scope>NUCLEOTIDE SEQUENCE [LARGE SCALE GENOMIC DNA]</scope>
    <source>
        <strain evidence="2 3">DSM 44704</strain>
    </source>
</reference>
<keyword evidence="3" id="KW-1185">Reference proteome</keyword>
<feature type="region of interest" description="Disordered" evidence="1">
    <location>
        <begin position="1"/>
        <end position="123"/>
    </location>
</feature>
<proteinExistence type="predicted"/>
<dbReference type="RefSeq" id="WP_040743047.1">
    <property type="nucleotide sequence ID" value="NZ_QJKF01000017.1"/>
</dbReference>